<dbReference type="GO" id="GO:0045892">
    <property type="term" value="P:negative regulation of DNA-templated transcription"/>
    <property type="evidence" value="ECO:0007669"/>
    <property type="project" value="UniProtKB-ARBA"/>
</dbReference>
<organism evidence="6 7">
    <name type="scientific">Amycolatopsis acidiphila</name>
    <dbReference type="NCBI Taxonomy" id="715473"/>
    <lineage>
        <taxon>Bacteria</taxon>
        <taxon>Bacillati</taxon>
        <taxon>Actinomycetota</taxon>
        <taxon>Actinomycetes</taxon>
        <taxon>Pseudonocardiales</taxon>
        <taxon>Pseudonocardiaceae</taxon>
        <taxon>Amycolatopsis</taxon>
    </lineage>
</organism>
<dbReference type="Pfam" id="PF00440">
    <property type="entry name" value="TetR_N"/>
    <property type="match status" value="2"/>
</dbReference>
<accession>A0A558AP44</accession>
<dbReference type="Gene3D" id="1.10.10.60">
    <property type="entry name" value="Homeodomain-like"/>
    <property type="match status" value="2"/>
</dbReference>
<gene>
    <name evidence="6" type="ORF">FNH06_00905</name>
</gene>
<dbReference type="InterPro" id="IPR001647">
    <property type="entry name" value="HTH_TetR"/>
</dbReference>
<feature type="DNA-binding region" description="H-T-H motif" evidence="4">
    <location>
        <begin position="50"/>
        <end position="69"/>
    </location>
</feature>
<dbReference type="PANTHER" id="PTHR30055:SF234">
    <property type="entry name" value="HTH-TYPE TRANSCRIPTIONAL REGULATOR BETI"/>
    <property type="match status" value="1"/>
</dbReference>
<keyword evidence="7" id="KW-1185">Reference proteome</keyword>
<comment type="caution">
    <text evidence="6">The sequence shown here is derived from an EMBL/GenBank/DDBJ whole genome shotgun (WGS) entry which is preliminary data.</text>
</comment>
<evidence type="ECO:0000256" key="1">
    <source>
        <dbReference type="ARBA" id="ARBA00023015"/>
    </source>
</evidence>
<dbReference type="OrthoDB" id="7252896at2"/>
<keyword evidence="3" id="KW-0804">Transcription</keyword>
<dbReference type="PANTHER" id="PTHR30055">
    <property type="entry name" value="HTH-TYPE TRANSCRIPTIONAL REGULATOR RUTR"/>
    <property type="match status" value="1"/>
</dbReference>
<dbReference type="PRINTS" id="PR00455">
    <property type="entry name" value="HTHTETR"/>
</dbReference>
<feature type="domain" description="HTH tetR-type" evidence="5">
    <location>
        <begin position="256"/>
        <end position="316"/>
    </location>
</feature>
<evidence type="ECO:0000256" key="3">
    <source>
        <dbReference type="ARBA" id="ARBA00023163"/>
    </source>
</evidence>
<evidence type="ECO:0000313" key="7">
    <source>
        <dbReference type="Proteomes" id="UP000318578"/>
    </source>
</evidence>
<dbReference type="InterPro" id="IPR009057">
    <property type="entry name" value="Homeodomain-like_sf"/>
</dbReference>
<dbReference type="PROSITE" id="PS50977">
    <property type="entry name" value="HTH_TETR_2"/>
    <property type="match status" value="2"/>
</dbReference>
<sequence length="448" mass="49841">MAAQSENETLRREGYGPTSLVVGQRGARTRQKIVEETLRLFESQGFHATSVDSIAKAAGTSRSTLYQYFESKEQIFVELLEECGSALMRVVRRIGPLGPTRLGFDNLHWWLGEWAYVYDKYATMFVQWASVDTPGTSVQPLVTGFVRSYDERIARRLESSEIAGLDPLDAALAMTSVVHRFNYFRHMGLTPHRLSSEQLLDGLAVFVQLMLFPDTPLEVFDSIERPPRSKARAVRAAGKPGEEIPDRVAGLRPRAAATVRQLIDAGARLFADRGYHGTGVDDVVAEAGFARGTFYKYFDEKLDLLLQLTRECAIDMQESVARFARIDPAAPDGPRLLREWLTGYIPFHTRYLGVMRAWLEGSLQDPRLLGVVARSTRDMHLAALKVLAKVDRPHPLDADLAAVLQGALLERVPEAALQQDAARTPEAVVELIAAVMERSLFNTGPETA</sequence>
<dbReference type="RefSeq" id="WP_144632073.1">
    <property type="nucleotide sequence ID" value="NZ_BNAX01000008.1"/>
</dbReference>
<feature type="DNA-binding region" description="H-T-H motif" evidence="4">
    <location>
        <begin position="279"/>
        <end position="298"/>
    </location>
</feature>
<evidence type="ECO:0000313" key="6">
    <source>
        <dbReference type="EMBL" id="TVT26019.1"/>
    </source>
</evidence>
<evidence type="ECO:0000256" key="2">
    <source>
        <dbReference type="ARBA" id="ARBA00023125"/>
    </source>
</evidence>
<dbReference type="GO" id="GO:0000976">
    <property type="term" value="F:transcription cis-regulatory region binding"/>
    <property type="evidence" value="ECO:0007669"/>
    <property type="project" value="TreeGrafter"/>
</dbReference>
<reference evidence="6 7" key="1">
    <citation type="submission" date="2019-07" db="EMBL/GenBank/DDBJ databases">
        <title>New species of Amycolatopsis and Streptomyces.</title>
        <authorList>
            <person name="Duangmal K."/>
            <person name="Teo W.F.A."/>
            <person name="Lipun K."/>
        </authorList>
    </citation>
    <scope>NUCLEOTIDE SEQUENCE [LARGE SCALE GENOMIC DNA]</scope>
    <source>
        <strain evidence="6 7">JCM 30562</strain>
    </source>
</reference>
<dbReference type="SUPFAM" id="SSF46689">
    <property type="entry name" value="Homeodomain-like"/>
    <property type="match status" value="2"/>
</dbReference>
<dbReference type="AlphaFoldDB" id="A0A558AP44"/>
<dbReference type="EMBL" id="VJZA01000001">
    <property type="protein sequence ID" value="TVT26019.1"/>
    <property type="molecule type" value="Genomic_DNA"/>
</dbReference>
<dbReference type="InterPro" id="IPR050109">
    <property type="entry name" value="HTH-type_TetR-like_transc_reg"/>
</dbReference>
<dbReference type="FunFam" id="1.10.10.60:FF:000141">
    <property type="entry name" value="TetR family transcriptional regulator"/>
    <property type="match status" value="1"/>
</dbReference>
<feature type="domain" description="HTH tetR-type" evidence="5">
    <location>
        <begin position="27"/>
        <end position="87"/>
    </location>
</feature>
<evidence type="ECO:0000259" key="5">
    <source>
        <dbReference type="PROSITE" id="PS50977"/>
    </source>
</evidence>
<name>A0A558AP44_9PSEU</name>
<dbReference type="GO" id="GO:0003700">
    <property type="term" value="F:DNA-binding transcription factor activity"/>
    <property type="evidence" value="ECO:0007669"/>
    <property type="project" value="TreeGrafter"/>
</dbReference>
<evidence type="ECO:0000256" key="4">
    <source>
        <dbReference type="PROSITE-ProRule" id="PRU00335"/>
    </source>
</evidence>
<keyword evidence="1" id="KW-0805">Transcription regulation</keyword>
<dbReference type="Gene3D" id="1.10.357.10">
    <property type="entry name" value="Tetracycline Repressor, domain 2"/>
    <property type="match status" value="2"/>
</dbReference>
<protein>
    <submittedName>
        <fullName evidence="6">TetR/AcrR family transcriptional regulator</fullName>
    </submittedName>
</protein>
<keyword evidence="2 4" id="KW-0238">DNA-binding</keyword>
<dbReference type="Proteomes" id="UP000318578">
    <property type="component" value="Unassembled WGS sequence"/>
</dbReference>
<proteinExistence type="predicted"/>